<proteinExistence type="predicted"/>
<sequence>MQPAFGDAQGGDGVRIEDGLAVQDRRLTFEPKLDDIPGIQGSPRRRIDKHVRAFTVGNEVVSHQWHADVRTCNRFGLAVYLGRVERQNGVVRWRWGGHEGGSWKGDRQELLKR</sequence>
<dbReference type="AlphaFoldDB" id="A0A5E6ZJW8"/>
<reference evidence="1 2" key="1">
    <citation type="submission" date="2019-09" db="EMBL/GenBank/DDBJ databases">
        <authorList>
            <person name="Chandra G."/>
            <person name="Truman W A."/>
        </authorList>
    </citation>
    <scope>NUCLEOTIDE SEQUENCE [LARGE SCALE GENOMIC DNA]</scope>
    <source>
        <strain evidence="1">PS718</strain>
    </source>
</reference>
<dbReference type="Proteomes" id="UP000325375">
    <property type="component" value="Unassembled WGS sequence"/>
</dbReference>
<gene>
    <name evidence="1" type="ORF">PS718_00001</name>
</gene>
<dbReference type="EMBL" id="CABVHX010000001">
    <property type="protein sequence ID" value="VVN64481.1"/>
    <property type="molecule type" value="Genomic_DNA"/>
</dbReference>
<accession>A0A5E6ZJW8</accession>
<protein>
    <submittedName>
        <fullName evidence="1">Uncharacterized protein</fullName>
    </submittedName>
</protein>
<organism evidence="1 2">
    <name type="scientific">Pseudomonas fluorescens</name>
    <dbReference type="NCBI Taxonomy" id="294"/>
    <lineage>
        <taxon>Bacteria</taxon>
        <taxon>Pseudomonadati</taxon>
        <taxon>Pseudomonadota</taxon>
        <taxon>Gammaproteobacteria</taxon>
        <taxon>Pseudomonadales</taxon>
        <taxon>Pseudomonadaceae</taxon>
        <taxon>Pseudomonas</taxon>
    </lineage>
</organism>
<evidence type="ECO:0000313" key="1">
    <source>
        <dbReference type="EMBL" id="VVN64481.1"/>
    </source>
</evidence>
<evidence type="ECO:0000313" key="2">
    <source>
        <dbReference type="Proteomes" id="UP000325375"/>
    </source>
</evidence>
<name>A0A5E6ZJW8_PSEFL</name>